<keyword evidence="1" id="KW-0472">Membrane</keyword>
<comment type="caution">
    <text evidence="2">The sequence shown here is derived from an EMBL/GenBank/DDBJ whole genome shotgun (WGS) entry which is preliminary data.</text>
</comment>
<proteinExistence type="predicted"/>
<name>A0A9P5Z9A8_9AGAR</name>
<sequence length="56" mass="6332">MTDPPLTYSCCYRVLFLAALFGRIPTTPTIFVPYFLARQGMEARRMVGGVDRCKTV</sequence>
<keyword evidence="1" id="KW-1133">Transmembrane helix</keyword>
<keyword evidence="1" id="KW-0812">Transmembrane</keyword>
<accession>A0A9P5Z9A8</accession>
<dbReference type="AlphaFoldDB" id="A0A9P5Z9A8"/>
<dbReference type="Proteomes" id="UP000807469">
    <property type="component" value="Unassembled WGS sequence"/>
</dbReference>
<dbReference type="EMBL" id="MU155153">
    <property type="protein sequence ID" value="KAF9483469.1"/>
    <property type="molecule type" value="Genomic_DNA"/>
</dbReference>
<keyword evidence="3" id="KW-1185">Reference proteome</keyword>
<feature type="transmembrane region" description="Helical" evidence="1">
    <location>
        <begin position="12"/>
        <end position="36"/>
    </location>
</feature>
<protein>
    <submittedName>
        <fullName evidence="2">Uncharacterized protein</fullName>
    </submittedName>
</protein>
<organism evidence="2 3">
    <name type="scientific">Pholiota conissans</name>
    <dbReference type="NCBI Taxonomy" id="109636"/>
    <lineage>
        <taxon>Eukaryota</taxon>
        <taxon>Fungi</taxon>
        <taxon>Dikarya</taxon>
        <taxon>Basidiomycota</taxon>
        <taxon>Agaricomycotina</taxon>
        <taxon>Agaricomycetes</taxon>
        <taxon>Agaricomycetidae</taxon>
        <taxon>Agaricales</taxon>
        <taxon>Agaricineae</taxon>
        <taxon>Strophariaceae</taxon>
        <taxon>Pholiota</taxon>
    </lineage>
</organism>
<evidence type="ECO:0000256" key="1">
    <source>
        <dbReference type="SAM" id="Phobius"/>
    </source>
</evidence>
<reference evidence="2" key="1">
    <citation type="submission" date="2020-11" db="EMBL/GenBank/DDBJ databases">
        <authorList>
            <consortium name="DOE Joint Genome Institute"/>
            <person name="Ahrendt S."/>
            <person name="Riley R."/>
            <person name="Andreopoulos W."/>
            <person name="Labutti K."/>
            <person name="Pangilinan J."/>
            <person name="Ruiz-Duenas F.J."/>
            <person name="Barrasa J.M."/>
            <person name="Sanchez-Garcia M."/>
            <person name="Camarero S."/>
            <person name="Miyauchi S."/>
            <person name="Serrano A."/>
            <person name="Linde D."/>
            <person name="Babiker R."/>
            <person name="Drula E."/>
            <person name="Ayuso-Fernandez I."/>
            <person name="Pacheco R."/>
            <person name="Padilla G."/>
            <person name="Ferreira P."/>
            <person name="Barriuso J."/>
            <person name="Kellner H."/>
            <person name="Castanera R."/>
            <person name="Alfaro M."/>
            <person name="Ramirez L."/>
            <person name="Pisabarro A.G."/>
            <person name="Kuo A."/>
            <person name="Tritt A."/>
            <person name="Lipzen A."/>
            <person name="He G."/>
            <person name="Yan M."/>
            <person name="Ng V."/>
            <person name="Cullen D."/>
            <person name="Martin F."/>
            <person name="Rosso M.-N."/>
            <person name="Henrissat B."/>
            <person name="Hibbett D."/>
            <person name="Martinez A.T."/>
            <person name="Grigoriev I.V."/>
        </authorList>
    </citation>
    <scope>NUCLEOTIDE SEQUENCE</scope>
    <source>
        <strain evidence="2">CIRM-BRFM 674</strain>
    </source>
</reference>
<evidence type="ECO:0000313" key="2">
    <source>
        <dbReference type="EMBL" id="KAF9483469.1"/>
    </source>
</evidence>
<evidence type="ECO:0000313" key="3">
    <source>
        <dbReference type="Proteomes" id="UP000807469"/>
    </source>
</evidence>
<gene>
    <name evidence="2" type="ORF">BDN70DRAFT_302031</name>
</gene>